<dbReference type="RefSeq" id="WP_033692397.1">
    <property type="nucleotide sequence ID" value="NZ_CP010979.1"/>
</dbReference>
<dbReference type="Gene3D" id="1.10.10.10">
    <property type="entry name" value="Winged helix-like DNA-binding domain superfamily/Winged helix DNA-binding domain"/>
    <property type="match status" value="1"/>
</dbReference>
<evidence type="ECO:0000256" key="1">
    <source>
        <dbReference type="ARBA" id="ARBA00009437"/>
    </source>
</evidence>
<dbReference type="InterPro" id="IPR000847">
    <property type="entry name" value="LysR_HTH_N"/>
</dbReference>
<accession>A0AAU8RTG4</accession>
<dbReference type="Pfam" id="PF00126">
    <property type="entry name" value="HTH_1"/>
    <property type="match status" value="1"/>
</dbReference>
<dbReference type="AlphaFoldDB" id="A0AAU8RTG4"/>
<reference evidence="6 7" key="1">
    <citation type="submission" date="2015-02" db="EMBL/GenBank/DDBJ databases">
        <title>Complete Genome Sequencing of Pseudomonas putida S13.1.2.</title>
        <authorList>
            <person name="Chong T.M."/>
            <person name="Chan K.G."/>
            <person name="Dessaux Y."/>
        </authorList>
    </citation>
    <scope>NUCLEOTIDE SEQUENCE [LARGE SCALE GENOMIC DNA]</scope>
    <source>
        <strain evidence="6 7">S13.1.2</strain>
    </source>
</reference>
<dbReference type="GO" id="GO:0005829">
    <property type="term" value="C:cytosol"/>
    <property type="evidence" value="ECO:0007669"/>
    <property type="project" value="TreeGrafter"/>
</dbReference>
<protein>
    <submittedName>
        <fullName evidence="6">LysR family transcriptional regulator</fullName>
    </submittedName>
</protein>
<evidence type="ECO:0000313" key="7">
    <source>
        <dbReference type="Proteomes" id="UP000033260"/>
    </source>
</evidence>
<dbReference type="InterPro" id="IPR005119">
    <property type="entry name" value="LysR_subst-bd"/>
</dbReference>
<gene>
    <name evidence="6" type="ORF">N805_02960</name>
</gene>
<dbReference type="SUPFAM" id="SSF53850">
    <property type="entry name" value="Periplasmic binding protein-like II"/>
    <property type="match status" value="1"/>
</dbReference>
<organism evidence="6 7">
    <name type="scientific">Pseudomonas putida S13.1.2</name>
    <dbReference type="NCBI Taxonomy" id="1384061"/>
    <lineage>
        <taxon>Bacteria</taxon>
        <taxon>Pseudomonadati</taxon>
        <taxon>Pseudomonadota</taxon>
        <taxon>Gammaproteobacteria</taxon>
        <taxon>Pseudomonadales</taxon>
        <taxon>Pseudomonadaceae</taxon>
        <taxon>Pseudomonas</taxon>
    </lineage>
</organism>
<dbReference type="PANTHER" id="PTHR30419:SF8">
    <property type="entry name" value="NITROGEN ASSIMILATION TRANSCRIPTIONAL ACTIVATOR-RELATED"/>
    <property type="match status" value="1"/>
</dbReference>
<dbReference type="SUPFAM" id="SSF46785">
    <property type="entry name" value="Winged helix' DNA-binding domain"/>
    <property type="match status" value="1"/>
</dbReference>
<evidence type="ECO:0000256" key="3">
    <source>
        <dbReference type="ARBA" id="ARBA00023125"/>
    </source>
</evidence>
<dbReference type="GO" id="GO:0003677">
    <property type="term" value="F:DNA binding"/>
    <property type="evidence" value="ECO:0007669"/>
    <property type="project" value="UniProtKB-KW"/>
</dbReference>
<dbReference type="PROSITE" id="PS50931">
    <property type="entry name" value="HTH_LYSR"/>
    <property type="match status" value="1"/>
</dbReference>
<dbReference type="InterPro" id="IPR036390">
    <property type="entry name" value="WH_DNA-bd_sf"/>
</dbReference>
<dbReference type="GO" id="GO:0003700">
    <property type="term" value="F:DNA-binding transcription factor activity"/>
    <property type="evidence" value="ECO:0007669"/>
    <property type="project" value="InterPro"/>
</dbReference>
<evidence type="ECO:0000256" key="4">
    <source>
        <dbReference type="ARBA" id="ARBA00023163"/>
    </source>
</evidence>
<evidence type="ECO:0000256" key="2">
    <source>
        <dbReference type="ARBA" id="ARBA00023015"/>
    </source>
</evidence>
<keyword evidence="4" id="KW-0804">Transcription</keyword>
<feature type="domain" description="HTH lysR-type" evidence="5">
    <location>
        <begin position="1"/>
        <end position="58"/>
    </location>
</feature>
<proteinExistence type="inferred from homology"/>
<dbReference type="InterPro" id="IPR036388">
    <property type="entry name" value="WH-like_DNA-bd_sf"/>
</dbReference>
<name>A0AAU8RTG4_PSEPU</name>
<dbReference type="Pfam" id="PF03466">
    <property type="entry name" value="LysR_substrate"/>
    <property type="match status" value="1"/>
</dbReference>
<evidence type="ECO:0000259" key="5">
    <source>
        <dbReference type="PROSITE" id="PS50931"/>
    </source>
</evidence>
<dbReference type="PANTHER" id="PTHR30419">
    <property type="entry name" value="HTH-TYPE TRANSCRIPTIONAL REGULATOR YBHD"/>
    <property type="match status" value="1"/>
</dbReference>
<keyword evidence="3" id="KW-0238">DNA-binding</keyword>
<dbReference type="CDD" id="cd05466">
    <property type="entry name" value="PBP2_LTTR_substrate"/>
    <property type="match status" value="1"/>
</dbReference>
<evidence type="ECO:0000313" key="6">
    <source>
        <dbReference type="EMBL" id="AJQ46237.1"/>
    </source>
</evidence>
<dbReference type="EMBL" id="CP010979">
    <property type="protein sequence ID" value="AJQ46237.1"/>
    <property type="molecule type" value="Genomic_DNA"/>
</dbReference>
<dbReference type="Gene3D" id="3.40.190.290">
    <property type="match status" value="1"/>
</dbReference>
<comment type="similarity">
    <text evidence="1">Belongs to the LysR transcriptional regulatory family.</text>
</comment>
<dbReference type="InterPro" id="IPR050950">
    <property type="entry name" value="HTH-type_LysR_regulators"/>
</dbReference>
<dbReference type="Proteomes" id="UP000033260">
    <property type="component" value="Chromosome"/>
</dbReference>
<keyword evidence="2" id="KW-0805">Transcription regulation</keyword>
<sequence length="290" mass="31218">MTLHNYQVFVSIVEHGTLVGAAHRLNLSPSAISHALASLEANLGFSLFLRTKLGIRITKSGEEMLVAARSVLAAHNRLLQQAAQLEGLEVGSVTIGALSSICAAWIPGIVHGFRSLYPNIEISVEQGGLDDVRTWIAEGKVDIGFITYPAPPGLDSDDLYCDPLICITPRGFKSEGGASMSVSDLRDVSLISQRGDYARDIARLLEQHKIVIKSQMHAIDAASIIAMVESGLGVAVLPALSLARYKYDLDEFQFDPPACRKIILASLGREGLSPAASKMRSYILSSAENF</sequence>